<keyword evidence="1" id="KW-1133">Transmembrane helix</keyword>
<organism evidence="2">
    <name type="scientific">viral metagenome</name>
    <dbReference type="NCBI Taxonomy" id="1070528"/>
    <lineage>
        <taxon>unclassified sequences</taxon>
        <taxon>metagenomes</taxon>
        <taxon>organismal metagenomes</taxon>
    </lineage>
</organism>
<protein>
    <recommendedName>
        <fullName evidence="3">EF-hand domain-containing protein</fullName>
    </recommendedName>
</protein>
<keyword evidence="1" id="KW-0812">Transmembrane</keyword>
<keyword evidence="1" id="KW-0472">Membrane</keyword>
<proteinExistence type="predicted"/>
<dbReference type="AlphaFoldDB" id="A0A6C0C3E8"/>
<dbReference type="PROSITE" id="PS00018">
    <property type="entry name" value="EF_HAND_1"/>
    <property type="match status" value="1"/>
</dbReference>
<feature type="transmembrane region" description="Helical" evidence="1">
    <location>
        <begin position="107"/>
        <end position="128"/>
    </location>
</feature>
<dbReference type="InterPro" id="IPR018247">
    <property type="entry name" value="EF_Hand_1_Ca_BS"/>
</dbReference>
<evidence type="ECO:0008006" key="3">
    <source>
        <dbReference type="Google" id="ProtNLM"/>
    </source>
</evidence>
<name>A0A6C0C3E8_9ZZZZ</name>
<evidence type="ECO:0000256" key="1">
    <source>
        <dbReference type="SAM" id="Phobius"/>
    </source>
</evidence>
<accession>A0A6C0C3E8</accession>
<evidence type="ECO:0000313" key="2">
    <source>
        <dbReference type="EMBL" id="QHS98832.1"/>
    </source>
</evidence>
<feature type="transmembrane region" description="Helical" evidence="1">
    <location>
        <begin position="64"/>
        <end position="86"/>
    </location>
</feature>
<sequence length="389" mass="44297">MKSRVIPIEDGDSDNTSEPDIRKKIYKLIDFDNDGKLELDDIYNNCKVCFKTFSWLYDVSLDNLPGGSIIGLTMTFIATILITTGLSTVKAIMSEYIDTSSISKMEYFFYVGLTGFILLHSCILLHGISICSLETSRELCQAKEVGCYCCCNKNTTLGKGCRIFQKCAQTSTQMIWGLVGTILMILFYGISVVFFVFSSISVQTSFFLKNSCVVFSQTIYKAKNKSLIYIQLAKKHVNSADSIALTILSEYNAWVNLKQKFLDSGMGQMNNSYIQIDTQTTELWKPEPYMGRKLTTTSEFNPIKSIADGRTTLAILNESIYETEKQIHYYDKHFYTAKKVCYDYSGLHDDFNMILIGAGILLLSHFIMFAVHYKYFSVWNYEARLVKFN</sequence>
<reference evidence="2" key="1">
    <citation type="journal article" date="2020" name="Nature">
        <title>Giant virus diversity and host interactions through global metagenomics.</title>
        <authorList>
            <person name="Schulz F."/>
            <person name="Roux S."/>
            <person name="Paez-Espino D."/>
            <person name="Jungbluth S."/>
            <person name="Walsh D.A."/>
            <person name="Denef V.J."/>
            <person name="McMahon K.D."/>
            <person name="Konstantinidis K.T."/>
            <person name="Eloe-Fadrosh E.A."/>
            <person name="Kyrpides N.C."/>
            <person name="Woyke T."/>
        </authorList>
    </citation>
    <scope>NUCLEOTIDE SEQUENCE</scope>
    <source>
        <strain evidence="2">GVMAG-M-3300020185-18</strain>
    </source>
</reference>
<dbReference type="EMBL" id="MN739325">
    <property type="protein sequence ID" value="QHS98832.1"/>
    <property type="molecule type" value="Genomic_DNA"/>
</dbReference>
<feature type="transmembrane region" description="Helical" evidence="1">
    <location>
        <begin position="353"/>
        <end position="373"/>
    </location>
</feature>
<feature type="transmembrane region" description="Helical" evidence="1">
    <location>
        <begin position="174"/>
        <end position="197"/>
    </location>
</feature>